<gene>
    <name evidence="1" type="ORF">VNO80_06429</name>
</gene>
<protein>
    <submittedName>
        <fullName evidence="1">Uncharacterized protein</fullName>
    </submittedName>
</protein>
<dbReference type="Proteomes" id="UP001374584">
    <property type="component" value="Unassembled WGS sequence"/>
</dbReference>
<name>A0AAN9NGU1_PHACN</name>
<dbReference type="AlphaFoldDB" id="A0AAN9NGU1"/>
<evidence type="ECO:0000313" key="1">
    <source>
        <dbReference type="EMBL" id="KAK7373034.1"/>
    </source>
</evidence>
<organism evidence="1 2">
    <name type="scientific">Phaseolus coccineus</name>
    <name type="common">Scarlet runner bean</name>
    <name type="synonym">Phaseolus multiflorus</name>
    <dbReference type="NCBI Taxonomy" id="3886"/>
    <lineage>
        <taxon>Eukaryota</taxon>
        <taxon>Viridiplantae</taxon>
        <taxon>Streptophyta</taxon>
        <taxon>Embryophyta</taxon>
        <taxon>Tracheophyta</taxon>
        <taxon>Spermatophyta</taxon>
        <taxon>Magnoliopsida</taxon>
        <taxon>eudicotyledons</taxon>
        <taxon>Gunneridae</taxon>
        <taxon>Pentapetalae</taxon>
        <taxon>rosids</taxon>
        <taxon>fabids</taxon>
        <taxon>Fabales</taxon>
        <taxon>Fabaceae</taxon>
        <taxon>Papilionoideae</taxon>
        <taxon>50 kb inversion clade</taxon>
        <taxon>NPAAA clade</taxon>
        <taxon>indigoferoid/millettioid clade</taxon>
        <taxon>Phaseoleae</taxon>
        <taxon>Phaseolus</taxon>
    </lineage>
</organism>
<sequence>MEMGLDMNSMNRANTPAISAILHPLAFMPMAALWDAIAIRGGDRFQGNSATVMPNPLSTLFGCQSQCSKPEFASTMRGHFLRHFR</sequence>
<dbReference type="EMBL" id="JAYMYR010000003">
    <property type="protein sequence ID" value="KAK7373034.1"/>
    <property type="molecule type" value="Genomic_DNA"/>
</dbReference>
<keyword evidence="2" id="KW-1185">Reference proteome</keyword>
<accession>A0AAN9NGU1</accession>
<evidence type="ECO:0000313" key="2">
    <source>
        <dbReference type="Proteomes" id="UP001374584"/>
    </source>
</evidence>
<proteinExistence type="predicted"/>
<comment type="caution">
    <text evidence="1">The sequence shown here is derived from an EMBL/GenBank/DDBJ whole genome shotgun (WGS) entry which is preliminary data.</text>
</comment>
<reference evidence="1 2" key="1">
    <citation type="submission" date="2024-01" db="EMBL/GenBank/DDBJ databases">
        <title>The genomes of 5 underutilized Papilionoideae crops provide insights into root nodulation and disease resistanc.</title>
        <authorList>
            <person name="Jiang F."/>
        </authorList>
    </citation>
    <scope>NUCLEOTIDE SEQUENCE [LARGE SCALE GENOMIC DNA]</scope>
    <source>
        <strain evidence="1">JINMINGXINNONG_FW02</strain>
        <tissue evidence="1">Leaves</tissue>
    </source>
</reference>